<evidence type="ECO:0000313" key="2">
    <source>
        <dbReference type="Proteomes" id="UP001380953"/>
    </source>
</evidence>
<comment type="caution">
    <text evidence="1">The sequence shown here is derived from an EMBL/GenBank/DDBJ whole genome shotgun (WGS) entry which is preliminary data.</text>
</comment>
<sequence>MIDWTIAILVIAYSSYVLIRFWKKGKKGACAGCSVQSDGQTPSGCPGCSSALSDEARQAVRNRHAE</sequence>
<dbReference type="Proteomes" id="UP001380953">
    <property type="component" value="Unassembled WGS sequence"/>
</dbReference>
<evidence type="ECO:0000313" key="1">
    <source>
        <dbReference type="EMBL" id="MEJ8306845.1"/>
    </source>
</evidence>
<accession>A0ACC6PIN9</accession>
<reference evidence="1" key="1">
    <citation type="submission" date="2024-03" db="EMBL/GenBank/DDBJ databases">
        <title>Whole genome sequecning of epiphytes from Marcgravia umbellata leaves.</title>
        <authorList>
            <person name="Kumar G."/>
            <person name="Savka M.A."/>
        </authorList>
    </citation>
    <scope>NUCLEOTIDE SEQUENCE</scope>
    <source>
        <strain evidence="1">RIT_BL5</strain>
    </source>
</reference>
<organism evidence="1 2">
    <name type="scientific">Saccharibacillus sacchari</name>
    <dbReference type="NCBI Taxonomy" id="456493"/>
    <lineage>
        <taxon>Bacteria</taxon>
        <taxon>Bacillati</taxon>
        <taxon>Bacillota</taxon>
        <taxon>Bacilli</taxon>
        <taxon>Bacillales</taxon>
        <taxon>Paenibacillaceae</taxon>
        <taxon>Saccharibacillus</taxon>
    </lineage>
</organism>
<keyword evidence="2" id="KW-1185">Reference proteome</keyword>
<name>A0ACC6PIN9_9BACL</name>
<gene>
    <name evidence="1" type="ORF">WKI47_23300</name>
</gene>
<protein>
    <submittedName>
        <fullName evidence="1">FeoB-associated Cys-rich membrane protein</fullName>
    </submittedName>
</protein>
<proteinExistence type="predicted"/>
<dbReference type="EMBL" id="JBBKAR010000056">
    <property type="protein sequence ID" value="MEJ8306845.1"/>
    <property type="molecule type" value="Genomic_DNA"/>
</dbReference>